<gene>
    <name evidence="1" type="ORF">JTE90_002803</name>
</gene>
<reference evidence="1 2" key="1">
    <citation type="journal article" date="2022" name="Nat. Ecol. Evol.">
        <title>A masculinizing supergene underlies an exaggerated male reproductive morph in a spider.</title>
        <authorList>
            <person name="Hendrickx F."/>
            <person name="De Corte Z."/>
            <person name="Sonet G."/>
            <person name="Van Belleghem S.M."/>
            <person name="Kostlbacher S."/>
            <person name="Vangestel C."/>
        </authorList>
    </citation>
    <scope>NUCLEOTIDE SEQUENCE [LARGE SCALE GENOMIC DNA]</scope>
    <source>
        <strain evidence="1">W744_W776</strain>
    </source>
</reference>
<sequence length="83" mass="10122">MFLQDMQTVGVPVLDHLDEVTRRFRYQQKLIEELRKRFRSEYLGQLTLPKSNTKSKEFILKYICLCERWQQEKSFLATWANYS</sequence>
<dbReference type="EMBL" id="JAFNEN010001009">
    <property type="protein sequence ID" value="KAG8175409.1"/>
    <property type="molecule type" value="Genomic_DNA"/>
</dbReference>
<evidence type="ECO:0000313" key="1">
    <source>
        <dbReference type="EMBL" id="KAG8175409.1"/>
    </source>
</evidence>
<dbReference type="Proteomes" id="UP000827092">
    <property type="component" value="Unassembled WGS sequence"/>
</dbReference>
<evidence type="ECO:0000313" key="2">
    <source>
        <dbReference type="Proteomes" id="UP000827092"/>
    </source>
</evidence>
<proteinExistence type="predicted"/>
<organism evidence="1 2">
    <name type="scientific">Oedothorax gibbosus</name>
    <dbReference type="NCBI Taxonomy" id="931172"/>
    <lineage>
        <taxon>Eukaryota</taxon>
        <taxon>Metazoa</taxon>
        <taxon>Ecdysozoa</taxon>
        <taxon>Arthropoda</taxon>
        <taxon>Chelicerata</taxon>
        <taxon>Arachnida</taxon>
        <taxon>Araneae</taxon>
        <taxon>Araneomorphae</taxon>
        <taxon>Entelegynae</taxon>
        <taxon>Araneoidea</taxon>
        <taxon>Linyphiidae</taxon>
        <taxon>Erigoninae</taxon>
        <taxon>Oedothorax</taxon>
    </lineage>
</organism>
<dbReference type="AlphaFoldDB" id="A0AAV6TUL4"/>
<accession>A0AAV6TUL4</accession>
<protein>
    <submittedName>
        <fullName evidence="1">Uncharacterized protein</fullName>
    </submittedName>
</protein>
<keyword evidence="2" id="KW-1185">Reference proteome</keyword>
<comment type="caution">
    <text evidence="1">The sequence shown here is derived from an EMBL/GenBank/DDBJ whole genome shotgun (WGS) entry which is preliminary data.</text>
</comment>
<name>A0AAV6TUL4_9ARAC</name>